<feature type="region of interest" description="Disordered" evidence="1">
    <location>
        <begin position="64"/>
        <end position="87"/>
    </location>
</feature>
<dbReference type="Proteomes" id="UP001161017">
    <property type="component" value="Unassembled WGS sequence"/>
</dbReference>
<accession>A0AA43U2D8</accession>
<dbReference type="AlphaFoldDB" id="A0AA43U2D8"/>
<organism evidence="2 3">
    <name type="scientific">Ramalina farinacea</name>
    <dbReference type="NCBI Taxonomy" id="258253"/>
    <lineage>
        <taxon>Eukaryota</taxon>
        <taxon>Fungi</taxon>
        <taxon>Dikarya</taxon>
        <taxon>Ascomycota</taxon>
        <taxon>Pezizomycotina</taxon>
        <taxon>Lecanoromycetes</taxon>
        <taxon>OSLEUM clade</taxon>
        <taxon>Lecanoromycetidae</taxon>
        <taxon>Lecanorales</taxon>
        <taxon>Lecanorineae</taxon>
        <taxon>Ramalinaceae</taxon>
        <taxon>Ramalina</taxon>
    </lineage>
</organism>
<dbReference type="InterPro" id="IPR038883">
    <property type="entry name" value="AN11006-like"/>
</dbReference>
<sequence length="315" mass="35882">MEKNDESDMAGAKSTLITTPRLAATTSDNLPLAKYHSFLDYPLEIRAMVYEDFFATESCESGKARGELGSEGGFGEESGEDNTQSKRRMTAHDKVSLLLANKAVLEEASSFFYRLHEFQFLVLEQRQDTLTTSPHLGCHLKQVLRSITKVRMAIHNAEDIVERDVFYHNVCYYIAFLRSRFTSLRSLTIEIGLSDYDDLSYAVDELQQLWPRLDYLQLIIGYRYSGDVEYVPRSIAPGLKWSHYPEYKDKDLDSEDQRFSKSRICSLDRTCLEKGITRIKDEGSLASEDAPSIDLGSDYGSDLDRAIFGFSDEDE</sequence>
<comment type="caution">
    <text evidence="2">The sequence shown here is derived from an EMBL/GenBank/DDBJ whole genome shotgun (WGS) entry which is preliminary data.</text>
</comment>
<proteinExistence type="predicted"/>
<evidence type="ECO:0000313" key="2">
    <source>
        <dbReference type="EMBL" id="MDI1493502.1"/>
    </source>
</evidence>
<keyword evidence="3" id="KW-1185">Reference proteome</keyword>
<dbReference type="EMBL" id="JAPUFD010000027">
    <property type="protein sequence ID" value="MDI1493502.1"/>
    <property type="molecule type" value="Genomic_DNA"/>
</dbReference>
<dbReference type="PANTHER" id="PTHR42085:SF2">
    <property type="entry name" value="F-BOX DOMAIN-CONTAINING PROTEIN"/>
    <property type="match status" value="1"/>
</dbReference>
<reference evidence="2" key="1">
    <citation type="journal article" date="2023" name="Genome Biol. Evol.">
        <title>First Whole Genome Sequence and Flow Cytometry Genome Size Data for the Lichen-Forming Fungus Ramalina farinacea (Ascomycota).</title>
        <authorList>
            <person name="Llewellyn T."/>
            <person name="Mian S."/>
            <person name="Hill R."/>
            <person name="Leitch I.J."/>
            <person name="Gaya E."/>
        </authorList>
    </citation>
    <scope>NUCLEOTIDE SEQUENCE</scope>
    <source>
        <strain evidence="2">LIQ254RAFAR</strain>
    </source>
</reference>
<evidence type="ECO:0000313" key="3">
    <source>
        <dbReference type="Proteomes" id="UP001161017"/>
    </source>
</evidence>
<evidence type="ECO:0000256" key="1">
    <source>
        <dbReference type="SAM" id="MobiDB-lite"/>
    </source>
</evidence>
<gene>
    <name evidence="2" type="ORF">OHK93_005292</name>
</gene>
<name>A0AA43U2D8_9LECA</name>
<protein>
    <submittedName>
        <fullName evidence="2">Uncharacterized protein</fullName>
    </submittedName>
</protein>
<dbReference type="PANTHER" id="PTHR42085">
    <property type="entry name" value="F-BOX DOMAIN-CONTAINING PROTEIN"/>
    <property type="match status" value="1"/>
</dbReference>